<dbReference type="CDD" id="cd00130">
    <property type="entry name" value="PAS"/>
    <property type="match status" value="1"/>
</dbReference>
<evidence type="ECO:0000259" key="4">
    <source>
        <dbReference type="PROSITE" id="PS50883"/>
    </source>
</evidence>
<dbReference type="SUPFAM" id="SSF55785">
    <property type="entry name" value="PYP-like sensor domain (PAS domain)"/>
    <property type="match status" value="2"/>
</dbReference>
<dbReference type="InterPro" id="IPR000700">
    <property type="entry name" value="PAS-assoc_C"/>
</dbReference>
<dbReference type="PROSITE" id="PS50112">
    <property type="entry name" value="PAS"/>
    <property type="match status" value="1"/>
</dbReference>
<dbReference type="CDD" id="cd01949">
    <property type="entry name" value="GGDEF"/>
    <property type="match status" value="1"/>
</dbReference>
<dbReference type="InterPro" id="IPR000014">
    <property type="entry name" value="PAS"/>
</dbReference>
<sequence length="934" mass="105978">MRSLRSFLAISLFVITAAVTVANHIYGWLKLEASIEQAIHQEVYRETQQAKRFLEEAANQLDDSFSLQLINNVLLEDDYASFSLLAEDQLNQYSATLTATSTLADLLHIELVELLPRGHVEYIDRHLGDYLISTQPVCLNYEVNCFRISYQINLNERLDSAYAQLTQQSLFNLLFGLLGASILLIAIHARFTRRLARALSVLTRWKMGDLELRIGLDGHDELTTISDAVDEIVNQLSDERVALVESQQLNQAIIASAEYAIITLDLDGIIRTMNSAAEELLEYRREELVGSHSPLVFEPLNQENHQTITEFLLRRRHSPSQTNTQAVFAQSTFISKSGRTIPVRLALSSLFDQDRHHSGFVCIAYNISEQVEQELQLRLSSSVFSHSSQAILIVNRQQLVEDCNARFLEIFQVNRTETVGHSARNWLSSEHSSAFFNYIWRQTIKSGEWSGEVTQETANGDIFPSELIMYCVNSPSGDIEHVIMLSQDITQKKNAEERLEQMAYLDSLTSLPNRFLFKDRLERAMTEAIRENTVVALMFIDLDRFKMINDNYGHEVGDELLQLVAARLKQTLRPHDAICRLGGDEFTVILKQLPVNSARDLAAKTADRLVNALEVVFEIGARKIYVSASIGITLFPENGTEFSELTRNADTAMYIAKEMDQCRYAFFEDQMLDINRRRLKLETALRRDISNNALRIAYQPLIDFTSSSIIGVEALCRWECSEFGIISPEEFIPIAEDMGMIDELGSWVMNQAMKDFADWSALLKSPAYLSINASPQQFRADSFSDYLNHARLQFNVSPEHIQIEITESVLLDHAPATTRQIRELRQAGIRIAIDDFGTGYSSLSYLKRFPISALKIDKSFVQHAANDPTDLAIIRAIMAIAIQMDVSVIAEGVETQAELDLLIREAVHCGQGFFYSEPLYKEELVEFIRGFEQH</sequence>
<evidence type="ECO:0000313" key="8">
    <source>
        <dbReference type="Proteomes" id="UP000267187"/>
    </source>
</evidence>
<dbReference type="InterPro" id="IPR001633">
    <property type="entry name" value="EAL_dom"/>
</dbReference>
<dbReference type="OrthoDB" id="1316910at2"/>
<dbReference type="EMBL" id="REFJ01000001">
    <property type="protein sequence ID" value="RMA82418.1"/>
    <property type="molecule type" value="Genomic_DNA"/>
</dbReference>
<dbReference type="GO" id="GO:0007165">
    <property type="term" value="P:signal transduction"/>
    <property type="evidence" value="ECO:0007669"/>
    <property type="project" value="InterPro"/>
</dbReference>
<evidence type="ECO:0000259" key="2">
    <source>
        <dbReference type="PROSITE" id="PS50112"/>
    </source>
</evidence>
<dbReference type="CDD" id="cd01948">
    <property type="entry name" value="EAL"/>
    <property type="match status" value="1"/>
</dbReference>
<dbReference type="SMART" id="SM00086">
    <property type="entry name" value="PAC"/>
    <property type="match status" value="2"/>
</dbReference>
<dbReference type="SMART" id="SM00052">
    <property type="entry name" value="EAL"/>
    <property type="match status" value="1"/>
</dbReference>
<dbReference type="SUPFAM" id="SSF55073">
    <property type="entry name" value="Nucleotide cyclase"/>
    <property type="match status" value="1"/>
</dbReference>
<dbReference type="PANTHER" id="PTHR44757">
    <property type="entry name" value="DIGUANYLATE CYCLASE DGCP"/>
    <property type="match status" value="1"/>
</dbReference>
<feature type="domain" description="EAL" evidence="4">
    <location>
        <begin position="678"/>
        <end position="932"/>
    </location>
</feature>
<reference evidence="7 8" key="1">
    <citation type="submission" date="2018-10" db="EMBL/GenBank/DDBJ databases">
        <title>Genomic Encyclopedia of Type Strains, Phase IV (KMG-IV): sequencing the most valuable type-strain genomes for metagenomic binning, comparative biology and taxonomic classification.</title>
        <authorList>
            <person name="Goeker M."/>
        </authorList>
    </citation>
    <scope>NUCLEOTIDE SEQUENCE [LARGE SCALE GENOMIC DNA]</scope>
    <source>
        <strain evidence="7 8">DSM 25080</strain>
    </source>
</reference>
<dbReference type="Gene3D" id="6.10.340.10">
    <property type="match status" value="1"/>
</dbReference>
<dbReference type="InterPro" id="IPR052155">
    <property type="entry name" value="Biofilm_reg_signaling"/>
</dbReference>
<feature type="domain" description="GGDEF" evidence="6">
    <location>
        <begin position="533"/>
        <end position="669"/>
    </location>
</feature>
<dbReference type="Gene3D" id="3.30.70.270">
    <property type="match status" value="1"/>
</dbReference>
<dbReference type="Gene3D" id="3.20.20.450">
    <property type="entry name" value="EAL domain"/>
    <property type="match status" value="1"/>
</dbReference>
<dbReference type="InterPro" id="IPR000160">
    <property type="entry name" value="GGDEF_dom"/>
</dbReference>
<protein>
    <submittedName>
        <fullName evidence="7">PAS domain S-box-containing protein/diguanylate cyclase (GGDEF)-like protein</fullName>
    </submittedName>
</protein>
<dbReference type="GO" id="GO:0006355">
    <property type="term" value="P:regulation of DNA-templated transcription"/>
    <property type="evidence" value="ECO:0007669"/>
    <property type="project" value="InterPro"/>
</dbReference>
<dbReference type="InterPro" id="IPR035965">
    <property type="entry name" value="PAS-like_dom_sf"/>
</dbReference>
<proteinExistence type="predicted"/>
<dbReference type="Pfam" id="PF13426">
    <property type="entry name" value="PAS_9"/>
    <property type="match status" value="1"/>
</dbReference>
<dbReference type="PANTHER" id="PTHR44757:SF2">
    <property type="entry name" value="BIOFILM ARCHITECTURE MAINTENANCE PROTEIN MBAA"/>
    <property type="match status" value="1"/>
</dbReference>
<dbReference type="PROSITE" id="PS50885">
    <property type="entry name" value="HAMP"/>
    <property type="match status" value="1"/>
</dbReference>
<name>A0A3M0AI70_9GAMM</name>
<dbReference type="PROSITE" id="PS50887">
    <property type="entry name" value="GGDEF"/>
    <property type="match status" value="1"/>
</dbReference>
<feature type="domain" description="HAMP" evidence="5">
    <location>
        <begin position="189"/>
        <end position="241"/>
    </location>
</feature>
<evidence type="ECO:0000256" key="1">
    <source>
        <dbReference type="ARBA" id="ARBA00001946"/>
    </source>
</evidence>
<comment type="cofactor">
    <cofactor evidence="1">
        <name>Mg(2+)</name>
        <dbReference type="ChEBI" id="CHEBI:18420"/>
    </cofactor>
</comment>
<dbReference type="NCBIfam" id="TIGR00254">
    <property type="entry name" value="GGDEF"/>
    <property type="match status" value="1"/>
</dbReference>
<dbReference type="SUPFAM" id="SSF141868">
    <property type="entry name" value="EAL domain-like"/>
    <property type="match status" value="1"/>
</dbReference>
<dbReference type="Proteomes" id="UP000267187">
    <property type="component" value="Unassembled WGS sequence"/>
</dbReference>
<dbReference type="InterPro" id="IPR035919">
    <property type="entry name" value="EAL_sf"/>
</dbReference>
<evidence type="ECO:0000259" key="3">
    <source>
        <dbReference type="PROSITE" id="PS50113"/>
    </source>
</evidence>
<evidence type="ECO:0000313" key="7">
    <source>
        <dbReference type="EMBL" id="RMA82418.1"/>
    </source>
</evidence>
<dbReference type="GO" id="GO:0003824">
    <property type="term" value="F:catalytic activity"/>
    <property type="evidence" value="ECO:0007669"/>
    <property type="project" value="UniProtKB-ARBA"/>
</dbReference>
<dbReference type="FunFam" id="3.30.70.270:FF:000001">
    <property type="entry name" value="Diguanylate cyclase domain protein"/>
    <property type="match status" value="1"/>
</dbReference>
<keyword evidence="8" id="KW-1185">Reference proteome</keyword>
<dbReference type="Pfam" id="PF00989">
    <property type="entry name" value="PAS"/>
    <property type="match status" value="1"/>
</dbReference>
<dbReference type="InterPro" id="IPR029787">
    <property type="entry name" value="Nucleotide_cyclase"/>
</dbReference>
<dbReference type="Pfam" id="PF00563">
    <property type="entry name" value="EAL"/>
    <property type="match status" value="1"/>
</dbReference>
<accession>A0A3M0AI70</accession>
<dbReference type="AlphaFoldDB" id="A0A3M0AI70"/>
<dbReference type="InterPro" id="IPR013767">
    <property type="entry name" value="PAS_fold"/>
</dbReference>
<dbReference type="InterPro" id="IPR003660">
    <property type="entry name" value="HAMP_dom"/>
</dbReference>
<dbReference type="SMART" id="SM00091">
    <property type="entry name" value="PAS"/>
    <property type="match status" value="2"/>
</dbReference>
<dbReference type="NCBIfam" id="TIGR00229">
    <property type="entry name" value="sensory_box"/>
    <property type="match status" value="2"/>
</dbReference>
<dbReference type="InterPro" id="IPR043128">
    <property type="entry name" value="Rev_trsase/Diguanyl_cyclase"/>
</dbReference>
<dbReference type="PROSITE" id="PS50113">
    <property type="entry name" value="PAC"/>
    <property type="match status" value="1"/>
</dbReference>
<comment type="caution">
    <text evidence="7">The sequence shown here is derived from an EMBL/GenBank/DDBJ whole genome shotgun (WGS) entry which is preliminary data.</text>
</comment>
<dbReference type="GO" id="GO:0016020">
    <property type="term" value="C:membrane"/>
    <property type="evidence" value="ECO:0007669"/>
    <property type="project" value="InterPro"/>
</dbReference>
<evidence type="ECO:0000259" key="5">
    <source>
        <dbReference type="PROSITE" id="PS50885"/>
    </source>
</evidence>
<dbReference type="InterPro" id="IPR001610">
    <property type="entry name" value="PAC"/>
</dbReference>
<organism evidence="7 8">
    <name type="scientific">Umboniibacter marinipuniceus</name>
    <dbReference type="NCBI Taxonomy" id="569599"/>
    <lineage>
        <taxon>Bacteria</taxon>
        <taxon>Pseudomonadati</taxon>
        <taxon>Pseudomonadota</taxon>
        <taxon>Gammaproteobacteria</taxon>
        <taxon>Cellvibrionales</taxon>
        <taxon>Cellvibrionaceae</taxon>
        <taxon>Umboniibacter</taxon>
    </lineage>
</organism>
<dbReference type="PROSITE" id="PS50883">
    <property type="entry name" value="EAL"/>
    <property type="match status" value="1"/>
</dbReference>
<dbReference type="RefSeq" id="WP_121875752.1">
    <property type="nucleotide sequence ID" value="NZ_REFJ01000001.1"/>
</dbReference>
<gene>
    <name evidence="7" type="ORF">DFR27_0367</name>
</gene>
<evidence type="ECO:0000259" key="6">
    <source>
        <dbReference type="PROSITE" id="PS50887"/>
    </source>
</evidence>
<feature type="domain" description="PAS" evidence="2">
    <location>
        <begin position="246"/>
        <end position="312"/>
    </location>
</feature>
<dbReference type="Pfam" id="PF00990">
    <property type="entry name" value="GGDEF"/>
    <property type="match status" value="1"/>
</dbReference>
<feature type="domain" description="PAC" evidence="3">
    <location>
        <begin position="449"/>
        <end position="501"/>
    </location>
</feature>
<dbReference type="Gene3D" id="3.30.450.20">
    <property type="entry name" value="PAS domain"/>
    <property type="match status" value="2"/>
</dbReference>
<dbReference type="SMART" id="SM00267">
    <property type="entry name" value="GGDEF"/>
    <property type="match status" value="1"/>
</dbReference>